<keyword evidence="1" id="KW-0812">Transmembrane</keyword>
<name>A0A0G0WW57_UNCKA</name>
<dbReference type="AlphaFoldDB" id="A0A0G0WW57"/>
<keyword evidence="2" id="KW-0396">Initiation factor</keyword>
<protein>
    <submittedName>
        <fullName evidence="2">Translation initiation factor IF-2</fullName>
    </submittedName>
</protein>
<organism evidence="2 3">
    <name type="scientific">candidate division WWE3 bacterium GW2011_GWB1_41_6</name>
    <dbReference type="NCBI Taxonomy" id="1619112"/>
    <lineage>
        <taxon>Bacteria</taxon>
        <taxon>Katanobacteria</taxon>
    </lineage>
</organism>
<feature type="transmembrane region" description="Helical" evidence="1">
    <location>
        <begin position="35"/>
        <end position="55"/>
    </location>
</feature>
<reference evidence="2 3" key="1">
    <citation type="journal article" date="2015" name="Nature">
        <title>rRNA introns, odd ribosomes, and small enigmatic genomes across a large radiation of phyla.</title>
        <authorList>
            <person name="Brown C.T."/>
            <person name="Hug L.A."/>
            <person name="Thomas B.C."/>
            <person name="Sharon I."/>
            <person name="Castelle C.J."/>
            <person name="Singh A."/>
            <person name="Wilkins M.J."/>
            <person name="Williams K.H."/>
            <person name="Banfield J.F."/>
        </authorList>
    </citation>
    <scope>NUCLEOTIDE SEQUENCE [LARGE SCALE GENOMIC DNA]</scope>
</reference>
<sequence length="462" mass="51256">MNYSRKPEPRPVKVETRIGEKRKYGKRKRTVPRSLYYLGMLFMSTVVAVAGYYVISDSNAWSATQLLPQEPAIQPLVEEPPLVIQPEEILPDLQAMPQQQPAGPVNLGLVRAGTMRVEVSPEFVQMEIQGPIKPWIPPGVIPPVEGSPTEAEDYGVLFKMSMALGDWEKLSYAASWLNENPAGAEVRDQLINDMYSVVLPQVWPPVTEDSVYAVGSVYNGLLALGREDLAQDLLDKSVTSVIKWNELAREKEAQEQAAREAAAREQAELELAANPDVNPQPDPLVDADPNVLSDPNAVPQPQPEPVIPGNTGNPPVDLNLAKVQEFAPPPVPADINRTNWLMGLGPDPVLWNWMAMRKVFNGGEPVSQLYCVLADVPSTSCRFGVCPVYYGKVCEVDPRTDSFRKYANGEDAFPVSPGDWSGSDDGRPWFIAFTPEWYAKGTFKGDIRDMGYIMQWMYELID</sequence>
<gene>
    <name evidence="2" type="ORF">UU72_C0009G0017</name>
</gene>
<keyword evidence="1" id="KW-1133">Transmembrane helix</keyword>
<accession>A0A0G0WW57</accession>
<keyword evidence="2" id="KW-0648">Protein biosynthesis</keyword>
<keyword evidence="1" id="KW-0472">Membrane</keyword>
<evidence type="ECO:0000313" key="2">
    <source>
        <dbReference type="EMBL" id="KKS16975.1"/>
    </source>
</evidence>
<dbReference type="EMBL" id="LCBS01000009">
    <property type="protein sequence ID" value="KKS16975.1"/>
    <property type="molecule type" value="Genomic_DNA"/>
</dbReference>
<evidence type="ECO:0000256" key="1">
    <source>
        <dbReference type="SAM" id="Phobius"/>
    </source>
</evidence>
<evidence type="ECO:0000313" key="3">
    <source>
        <dbReference type="Proteomes" id="UP000034163"/>
    </source>
</evidence>
<proteinExistence type="predicted"/>
<dbReference type="GO" id="GO:0003743">
    <property type="term" value="F:translation initiation factor activity"/>
    <property type="evidence" value="ECO:0007669"/>
    <property type="project" value="UniProtKB-KW"/>
</dbReference>
<comment type="caution">
    <text evidence="2">The sequence shown here is derived from an EMBL/GenBank/DDBJ whole genome shotgun (WGS) entry which is preliminary data.</text>
</comment>
<dbReference type="Proteomes" id="UP000034163">
    <property type="component" value="Unassembled WGS sequence"/>
</dbReference>